<evidence type="ECO:0000256" key="3">
    <source>
        <dbReference type="ARBA" id="ARBA00023163"/>
    </source>
</evidence>
<keyword evidence="4" id="KW-1133">Transmembrane helix</keyword>
<dbReference type="PROSITE" id="PS01124">
    <property type="entry name" value="HTH_ARAC_FAMILY_2"/>
    <property type="match status" value="1"/>
</dbReference>
<feature type="domain" description="HTH araC/xylS-type" evidence="5">
    <location>
        <begin position="643"/>
        <end position="742"/>
    </location>
</feature>
<feature type="transmembrane region" description="Helical" evidence="4">
    <location>
        <begin position="12"/>
        <end position="31"/>
    </location>
</feature>
<keyword evidence="7" id="KW-1185">Reference proteome</keyword>
<keyword evidence="4" id="KW-0472">Membrane</keyword>
<keyword evidence="1" id="KW-0805">Transcription regulation</keyword>
<organism evidence="6 7">
    <name type="scientific">Clostridium grantii DSM 8605</name>
    <dbReference type="NCBI Taxonomy" id="1121316"/>
    <lineage>
        <taxon>Bacteria</taxon>
        <taxon>Bacillati</taxon>
        <taxon>Bacillota</taxon>
        <taxon>Clostridia</taxon>
        <taxon>Eubacteriales</taxon>
        <taxon>Clostridiaceae</taxon>
        <taxon>Clostridium</taxon>
    </lineage>
</organism>
<dbReference type="InterPro" id="IPR018060">
    <property type="entry name" value="HTH_AraC"/>
</dbReference>
<feature type="transmembrane region" description="Helical" evidence="4">
    <location>
        <begin position="292"/>
        <end position="312"/>
    </location>
</feature>
<evidence type="ECO:0000259" key="5">
    <source>
        <dbReference type="PROSITE" id="PS01124"/>
    </source>
</evidence>
<accession>A0A1M5Y0Z5</accession>
<dbReference type="GO" id="GO:0003700">
    <property type="term" value="F:DNA-binding transcription factor activity"/>
    <property type="evidence" value="ECO:0007669"/>
    <property type="project" value="InterPro"/>
</dbReference>
<dbReference type="PROSITE" id="PS00041">
    <property type="entry name" value="HTH_ARAC_FAMILY_1"/>
    <property type="match status" value="1"/>
</dbReference>
<dbReference type="OrthoDB" id="2515823at2"/>
<dbReference type="RefSeq" id="WP_073340884.1">
    <property type="nucleotide sequence ID" value="NZ_FQXM01000045.1"/>
</dbReference>
<dbReference type="PANTHER" id="PTHR43280:SF2">
    <property type="entry name" value="HTH-TYPE TRANSCRIPTIONAL REGULATOR EXSA"/>
    <property type="match status" value="1"/>
</dbReference>
<name>A0A1M5Y0Z5_9CLOT</name>
<dbReference type="Pfam" id="PF12833">
    <property type="entry name" value="HTH_18"/>
    <property type="match status" value="1"/>
</dbReference>
<dbReference type="InterPro" id="IPR009057">
    <property type="entry name" value="Homeodomain-like_sf"/>
</dbReference>
<evidence type="ECO:0000313" key="7">
    <source>
        <dbReference type="Proteomes" id="UP000184447"/>
    </source>
</evidence>
<dbReference type="EMBL" id="FQXM01000045">
    <property type="protein sequence ID" value="SHI05494.1"/>
    <property type="molecule type" value="Genomic_DNA"/>
</dbReference>
<proteinExistence type="predicted"/>
<sequence length="744" mass="86982">MKKGLFKKKIFIFFLSIMLILMFAIVLLYYYNDKKVEANQSSLEIEQFANAQFNKIDLQLNIALNYLMNIKSHIQIEKFAIGDTLDFYNVLKIQNELKKNILYIDNLDYYIGITKNQEEALVITPFTTTNQSKYYNQIGISEDKQEWLKNKIKDMKYNREYLLVTGYEYCDESNDRVLNYILKDDYFGNGECVFIVTIKEKSLFSTLLEMNKGSWFINREDKIIAKHKNMDNESFLNEDEIINYLKSNNNSIEEKEFNLKGFKGIIVPSNVLDWKYIYVESKPSIANKILDIFIKLLIPYILLIIISIYITIKITKKLYEPINSMVNSFEEFTEVSEVDEFEFIKKKTNEMKLQNKRLEAMLLEDKNIINEKALKDLLLGIKDIHKAKFSDSTIPEGKAIVCILEIWKNEEDLINENIVLVKSNLRAKAFELTNVEFVNVDYKTCALIFNVNTAQEAIKIIKDAVEEVEENFEIEITAALGKIVDSYEKINESFKDANKIMEYKFALGQKFILTSEELKSIKDRTYYYPLGVENKLIFSVIEGNIKEVNTVITNLVEENFILRNLDNKSRKGFAFSLFSSINRILQELKEMPEDFFGDDIQYYDNFITLSNEKDIITGIERLFKIMIAKINEDKDEDNGRLADEMMNYIHENYHKDISLNDISEYLNLSVKYSSLLFKRVTGSNFKEILNKHRIDRAKEILEKNPKIKIGELANLVGYNSSNSFIRVFKKYVGISPGIYGEKFN</sequence>
<protein>
    <submittedName>
        <fullName evidence="6">Helix-turn-helix domain-containing protein</fullName>
    </submittedName>
</protein>
<keyword evidence="2" id="KW-0238">DNA-binding</keyword>
<evidence type="ECO:0000256" key="1">
    <source>
        <dbReference type="ARBA" id="ARBA00023015"/>
    </source>
</evidence>
<dbReference type="AlphaFoldDB" id="A0A1M5Y0Z5"/>
<evidence type="ECO:0000313" key="6">
    <source>
        <dbReference type="EMBL" id="SHI05494.1"/>
    </source>
</evidence>
<dbReference type="SUPFAM" id="SSF46689">
    <property type="entry name" value="Homeodomain-like"/>
    <property type="match status" value="1"/>
</dbReference>
<dbReference type="Proteomes" id="UP000184447">
    <property type="component" value="Unassembled WGS sequence"/>
</dbReference>
<dbReference type="Gene3D" id="1.10.10.60">
    <property type="entry name" value="Homeodomain-like"/>
    <property type="match status" value="2"/>
</dbReference>
<dbReference type="SMART" id="SM00342">
    <property type="entry name" value="HTH_ARAC"/>
    <property type="match status" value="1"/>
</dbReference>
<dbReference type="PANTHER" id="PTHR43280">
    <property type="entry name" value="ARAC-FAMILY TRANSCRIPTIONAL REGULATOR"/>
    <property type="match status" value="1"/>
</dbReference>
<dbReference type="InterPro" id="IPR018062">
    <property type="entry name" value="HTH_AraC-typ_CS"/>
</dbReference>
<dbReference type="STRING" id="1121316.SAMN02745207_04090"/>
<gene>
    <name evidence="6" type="ORF">SAMN02745207_04090</name>
</gene>
<evidence type="ECO:0000256" key="2">
    <source>
        <dbReference type="ARBA" id="ARBA00023125"/>
    </source>
</evidence>
<dbReference type="GO" id="GO:0043565">
    <property type="term" value="F:sequence-specific DNA binding"/>
    <property type="evidence" value="ECO:0007669"/>
    <property type="project" value="InterPro"/>
</dbReference>
<evidence type="ECO:0000256" key="4">
    <source>
        <dbReference type="SAM" id="Phobius"/>
    </source>
</evidence>
<keyword evidence="4" id="KW-0812">Transmembrane</keyword>
<keyword evidence="3" id="KW-0804">Transcription</keyword>
<reference evidence="6 7" key="1">
    <citation type="submission" date="2016-11" db="EMBL/GenBank/DDBJ databases">
        <authorList>
            <person name="Jaros S."/>
            <person name="Januszkiewicz K."/>
            <person name="Wedrychowicz H."/>
        </authorList>
    </citation>
    <scope>NUCLEOTIDE SEQUENCE [LARGE SCALE GENOMIC DNA]</scope>
    <source>
        <strain evidence="6 7">DSM 8605</strain>
    </source>
</reference>